<evidence type="ECO:0000256" key="1">
    <source>
        <dbReference type="SAM" id="MobiDB-lite"/>
    </source>
</evidence>
<feature type="non-terminal residue" evidence="3">
    <location>
        <position position="1"/>
    </location>
</feature>
<feature type="region of interest" description="Disordered" evidence="1">
    <location>
        <begin position="209"/>
        <end position="258"/>
    </location>
</feature>
<feature type="compositionally biased region" description="Polar residues" evidence="1">
    <location>
        <begin position="346"/>
        <end position="357"/>
    </location>
</feature>
<dbReference type="EMBL" id="BMAW01125982">
    <property type="protein sequence ID" value="GFU14854.1"/>
    <property type="molecule type" value="Genomic_DNA"/>
</dbReference>
<feature type="region of interest" description="Disordered" evidence="1">
    <location>
        <begin position="345"/>
        <end position="364"/>
    </location>
</feature>
<keyword evidence="3" id="KW-0347">Helicase</keyword>
<dbReference type="InterPro" id="IPR027417">
    <property type="entry name" value="P-loop_NTPase"/>
</dbReference>
<name>A0A8X6QCU5_NEPPI</name>
<evidence type="ECO:0000313" key="3">
    <source>
        <dbReference type="EMBL" id="GFU14854.1"/>
    </source>
</evidence>
<sequence>TIMTAETKRVDEITSYLREKGFPALCIHGDKAQPERNWVLDEFRNGRSPILVATDVAARGLDEVHIELGFVIQQQLKVEQLTLLCVGAIHQCSISSQEARCVGGRTLIQTRLSDVDDVKFVINVDFPNCSEDYIHRIGRTARSNNTGTAYTFFTFGNRNQAKELVDVLKEAKQIVNPQLMELVGKSKSFGNGRGRRWGGRNFESARKFAGKGNGNSYDHRNGGNGYANGGNKFGRDNSDKHSGFKSNNSHDGSAKYGRHRYVKNQYDEGYGQDYATSAAAYEGFNLRNGVSEIGGHHSGEKAQRPHQYGEEHTHSYTSSSVTYGAVNPRGSTSKFGGHHDGLKANRFQSSGENSCKWSENRSGKDYENSTFKDQNLYDYDLAAVVPKSFTAPPPNAAYHSDTNNYASAGRAGVMDHYY</sequence>
<comment type="caution">
    <text evidence="3">The sequence shown here is derived from an EMBL/GenBank/DDBJ whole genome shotgun (WGS) entry which is preliminary data.</text>
</comment>
<dbReference type="Proteomes" id="UP000887013">
    <property type="component" value="Unassembled WGS sequence"/>
</dbReference>
<feature type="compositionally biased region" description="Basic and acidic residues" evidence="1">
    <location>
        <begin position="295"/>
        <end position="314"/>
    </location>
</feature>
<dbReference type="Gene3D" id="3.40.50.300">
    <property type="entry name" value="P-loop containing nucleotide triphosphate hydrolases"/>
    <property type="match status" value="1"/>
</dbReference>
<dbReference type="AlphaFoldDB" id="A0A8X6QCU5"/>
<dbReference type="PROSITE" id="PS51194">
    <property type="entry name" value="HELICASE_CTER"/>
    <property type="match status" value="1"/>
</dbReference>
<feature type="compositionally biased region" description="Basic and acidic residues" evidence="1">
    <location>
        <begin position="233"/>
        <end position="242"/>
    </location>
</feature>
<dbReference type="InterPro" id="IPR001650">
    <property type="entry name" value="Helicase_C-like"/>
</dbReference>
<accession>A0A8X6QCU5</accession>
<keyword evidence="4" id="KW-1185">Reference proteome</keyword>
<dbReference type="GO" id="GO:0004386">
    <property type="term" value="F:helicase activity"/>
    <property type="evidence" value="ECO:0007669"/>
    <property type="project" value="UniProtKB-KW"/>
</dbReference>
<dbReference type="CDD" id="cd18787">
    <property type="entry name" value="SF2_C_DEAD"/>
    <property type="match status" value="1"/>
</dbReference>
<reference evidence="3" key="1">
    <citation type="submission" date="2020-08" db="EMBL/GenBank/DDBJ databases">
        <title>Multicomponent nature underlies the extraordinary mechanical properties of spider dragline silk.</title>
        <authorList>
            <person name="Kono N."/>
            <person name="Nakamura H."/>
            <person name="Mori M."/>
            <person name="Yoshida Y."/>
            <person name="Ohtoshi R."/>
            <person name="Malay A.D."/>
            <person name="Moran D.A.P."/>
            <person name="Tomita M."/>
            <person name="Numata K."/>
            <person name="Arakawa K."/>
        </authorList>
    </citation>
    <scope>NUCLEOTIDE SEQUENCE</scope>
</reference>
<organism evidence="3 4">
    <name type="scientific">Nephila pilipes</name>
    <name type="common">Giant wood spider</name>
    <name type="synonym">Nephila maculata</name>
    <dbReference type="NCBI Taxonomy" id="299642"/>
    <lineage>
        <taxon>Eukaryota</taxon>
        <taxon>Metazoa</taxon>
        <taxon>Ecdysozoa</taxon>
        <taxon>Arthropoda</taxon>
        <taxon>Chelicerata</taxon>
        <taxon>Arachnida</taxon>
        <taxon>Araneae</taxon>
        <taxon>Araneomorphae</taxon>
        <taxon>Entelegynae</taxon>
        <taxon>Araneoidea</taxon>
        <taxon>Nephilidae</taxon>
        <taxon>Nephila</taxon>
    </lineage>
</organism>
<keyword evidence="3" id="KW-0547">Nucleotide-binding</keyword>
<keyword evidence="3" id="KW-0378">Hydrolase</keyword>
<feature type="region of interest" description="Disordered" evidence="1">
    <location>
        <begin position="295"/>
        <end position="319"/>
    </location>
</feature>
<feature type="compositionally biased region" description="Gly residues" evidence="1">
    <location>
        <begin position="222"/>
        <end position="232"/>
    </location>
</feature>
<dbReference type="PANTHER" id="PTHR47958">
    <property type="entry name" value="ATP-DEPENDENT RNA HELICASE DBP3"/>
    <property type="match status" value="1"/>
</dbReference>
<gene>
    <name evidence="3" type="primary">DDX17</name>
    <name evidence="3" type="ORF">NPIL_432862</name>
</gene>
<evidence type="ECO:0000313" key="4">
    <source>
        <dbReference type="Proteomes" id="UP000887013"/>
    </source>
</evidence>
<dbReference type="Pfam" id="PF00271">
    <property type="entry name" value="Helicase_C"/>
    <property type="match status" value="2"/>
</dbReference>
<keyword evidence="3" id="KW-0067">ATP-binding</keyword>
<evidence type="ECO:0000259" key="2">
    <source>
        <dbReference type="PROSITE" id="PS51194"/>
    </source>
</evidence>
<dbReference type="OrthoDB" id="196131at2759"/>
<protein>
    <submittedName>
        <fullName evidence="3">Probable ATP-dependent RNA helicase DDX17</fullName>
    </submittedName>
</protein>
<dbReference type="SMART" id="SM00490">
    <property type="entry name" value="HELICc"/>
    <property type="match status" value="1"/>
</dbReference>
<proteinExistence type="predicted"/>
<dbReference type="SUPFAM" id="SSF52540">
    <property type="entry name" value="P-loop containing nucleoside triphosphate hydrolases"/>
    <property type="match status" value="1"/>
</dbReference>
<feature type="domain" description="Helicase C-terminal" evidence="2">
    <location>
        <begin position="1"/>
        <end position="183"/>
    </location>
</feature>